<dbReference type="GO" id="GO:0004252">
    <property type="term" value="F:serine-type endopeptidase activity"/>
    <property type="evidence" value="ECO:0007669"/>
    <property type="project" value="InterPro"/>
</dbReference>
<keyword evidence="15" id="KW-1185">Reference proteome</keyword>
<dbReference type="Gene3D" id="3.90.226.10">
    <property type="entry name" value="2-enoyl-CoA Hydratase, Chain A, domain 1"/>
    <property type="match status" value="1"/>
</dbReference>
<dbReference type="CDD" id="cd07023">
    <property type="entry name" value="S49_Sppa_N_C"/>
    <property type="match status" value="1"/>
</dbReference>
<evidence type="ECO:0000256" key="2">
    <source>
        <dbReference type="ARBA" id="ARBA00008683"/>
    </source>
</evidence>
<keyword evidence="7" id="KW-0720">Serine protease</keyword>
<dbReference type="Proteomes" id="UP000012040">
    <property type="component" value="Chromosome"/>
</dbReference>
<dbReference type="InterPro" id="IPR002142">
    <property type="entry name" value="Peptidase_S49"/>
</dbReference>
<dbReference type="PANTHER" id="PTHR42987">
    <property type="entry name" value="PEPTIDASE S49"/>
    <property type="match status" value="1"/>
</dbReference>
<dbReference type="STRING" id="1184267.A11Q_1399"/>
<feature type="domain" description="Peptidase S49 N-terminal proteobacteria" evidence="13">
    <location>
        <begin position="2"/>
        <end position="148"/>
    </location>
</feature>
<dbReference type="SUPFAM" id="SSF52096">
    <property type="entry name" value="ClpP/crotonase"/>
    <property type="match status" value="1"/>
</dbReference>
<dbReference type="eggNOG" id="COG0616">
    <property type="taxonomic scope" value="Bacteria"/>
</dbReference>
<dbReference type="InterPro" id="IPR029045">
    <property type="entry name" value="ClpP/crotonase-like_dom_sf"/>
</dbReference>
<dbReference type="PANTHER" id="PTHR42987:SF4">
    <property type="entry name" value="PROTEASE SOHB-RELATED"/>
    <property type="match status" value="1"/>
</dbReference>
<evidence type="ECO:0000256" key="1">
    <source>
        <dbReference type="ARBA" id="ARBA00004236"/>
    </source>
</evidence>
<comment type="subcellular location">
    <subcellularLocation>
        <location evidence="1">Cell membrane</location>
    </subcellularLocation>
</comment>
<dbReference type="OrthoDB" id="5290906at2"/>
<dbReference type="Gene3D" id="6.20.330.10">
    <property type="match status" value="1"/>
</dbReference>
<dbReference type="KEGG" id="bex:A11Q_1399"/>
<feature type="domain" description="Peptidase S49" evidence="12">
    <location>
        <begin position="151"/>
        <end position="293"/>
    </location>
</feature>
<evidence type="ECO:0000256" key="10">
    <source>
        <dbReference type="SAM" id="Coils"/>
    </source>
</evidence>
<dbReference type="RefSeq" id="WP_015470105.1">
    <property type="nucleotide sequence ID" value="NC_020813.1"/>
</dbReference>
<keyword evidence="8 11" id="KW-1133">Transmembrane helix</keyword>
<dbReference type="HOGENOM" id="CLU_070316_0_0_7"/>
<dbReference type="GO" id="GO:0006508">
    <property type="term" value="P:proteolysis"/>
    <property type="evidence" value="ECO:0007669"/>
    <property type="project" value="UniProtKB-KW"/>
</dbReference>
<evidence type="ECO:0000259" key="12">
    <source>
        <dbReference type="Pfam" id="PF01343"/>
    </source>
</evidence>
<dbReference type="NCBIfam" id="NF008745">
    <property type="entry name" value="PRK11778.1"/>
    <property type="match status" value="1"/>
</dbReference>
<keyword evidence="10" id="KW-0175">Coiled coil</keyword>
<evidence type="ECO:0000313" key="14">
    <source>
        <dbReference type="EMBL" id="AGH95615.1"/>
    </source>
</evidence>
<dbReference type="Pfam" id="PF08496">
    <property type="entry name" value="Peptidase_S49_N"/>
    <property type="match status" value="1"/>
</dbReference>
<evidence type="ECO:0000256" key="7">
    <source>
        <dbReference type="ARBA" id="ARBA00022825"/>
    </source>
</evidence>
<feature type="coiled-coil region" evidence="10">
    <location>
        <begin position="43"/>
        <end position="91"/>
    </location>
</feature>
<keyword evidence="6" id="KW-0378">Hydrolase</keyword>
<dbReference type="InterPro" id="IPR013703">
    <property type="entry name" value="Peptidase_S49_N_proteobac"/>
</dbReference>
<sequence length="340" mass="37735">MEILQHILLFFSQALIIVVSVIAVLITIATLVAKAKAQKSFDIELLHEKYEDQTQALKQALLNESELKAEKKRLKKEEKQKKAEDEKSKNKVFVVDFLKGDIKASDADHLREEVSTILGVASAQDEVVVRVESPGGLVHGYGFAAAQLLRFRQANIPLTICIDKVAASGGYLMACTANKVISAPFALVGSIGVVAQVPNFNRLLKKHDVDYKEYTAGEFKRTVSLFGEITPQGEAKFKEQLEETHVLFKSFVSEYRPQMDIAKVATGEFWYGENAIKLGLVDEIRTSDDYLLSKVKTHQIIKVSFEPKPTLSDKLSGVLSKALTQVLAKLVEQNSIAKKI</sequence>
<keyword evidence="3" id="KW-1003">Cell membrane</keyword>
<dbReference type="EMBL" id="CP003537">
    <property type="protein sequence ID" value="AGH95615.1"/>
    <property type="molecule type" value="Genomic_DNA"/>
</dbReference>
<evidence type="ECO:0000256" key="4">
    <source>
        <dbReference type="ARBA" id="ARBA00022670"/>
    </source>
</evidence>
<evidence type="ECO:0000256" key="6">
    <source>
        <dbReference type="ARBA" id="ARBA00022801"/>
    </source>
</evidence>
<dbReference type="AlphaFoldDB" id="M4VAW8"/>
<dbReference type="InterPro" id="IPR047272">
    <property type="entry name" value="S49_SppA_C"/>
</dbReference>
<evidence type="ECO:0000256" key="5">
    <source>
        <dbReference type="ARBA" id="ARBA00022692"/>
    </source>
</evidence>
<dbReference type="GO" id="GO:0005886">
    <property type="term" value="C:plasma membrane"/>
    <property type="evidence" value="ECO:0007669"/>
    <property type="project" value="UniProtKB-SubCell"/>
</dbReference>
<name>M4VAW8_9BACT</name>
<gene>
    <name evidence="14" type="ORF">A11Q_1399</name>
</gene>
<evidence type="ECO:0000256" key="9">
    <source>
        <dbReference type="ARBA" id="ARBA00023136"/>
    </source>
</evidence>
<evidence type="ECO:0000256" key="11">
    <source>
        <dbReference type="SAM" id="Phobius"/>
    </source>
</evidence>
<dbReference type="PATRIC" id="fig|1184267.3.peg.1417"/>
<evidence type="ECO:0000256" key="3">
    <source>
        <dbReference type="ARBA" id="ARBA00022475"/>
    </source>
</evidence>
<keyword evidence="5 11" id="KW-0812">Transmembrane</keyword>
<keyword evidence="4 14" id="KW-0645">Protease</keyword>
<reference evidence="14 15" key="1">
    <citation type="journal article" date="2013" name="ISME J.">
        <title>By their genes ye shall know them: genomic signatures of predatory bacteria.</title>
        <authorList>
            <person name="Pasternak Z."/>
            <person name="Pietrokovski S."/>
            <person name="Rotem O."/>
            <person name="Gophna U."/>
            <person name="Lurie-Weinberger M.N."/>
            <person name="Jurkevitch E."/>
        </authorList>
    </citation>
    <scope>NUCLEOTIDE SEQUENCE [LARGE SCALE GENOMIC DNA]</scope>
    <source>
        <strain evidence="14 15">JSS</strain>
    </source>
</reference>
<dbReference type="Pfam" id="PF01343">
    <property type="entry name" value="Peptidase_S49"/>
    <property type="match status" value="1"/>
</dbReference>
<organism evidence="14 15">
    <name type="scientific">Pseudobdellovibrio exovorus JSS</name>
    <dbReference type="NCBI Taxonomy" id="1184267"/>
    <lineage>
        <taxon>Bacteria</taxon>
        <taxon>Pseudomonadati</taxon>
        <taxon>Bdellovibrionota</taxon>
        <taxon>Bdellovibrionia</taxon>
        <taxon>Bdellovibrionales</taxon>
        <taxon>Pseudobdellovibrionaceae</taxon>
        <taxon>Pseudobdellovibrio</taxon>
    </lineage>
</organism>
<evidence type="ECO:0000259" key="13">
    <source>
        <dbReference type="Pfam" id="PF08496"/>
    </source>
</evidence>
<keyword evidence="9 11" id="KW-0472">Membrane</keyword>
<evidence type="ECO:0000256" key="8">
    <source>
        <dbReference type="ARBA" id="ARBA00022989"/>
    </source>
</evidence>
<protein>
    <submittedName>
        <fullName evidence="14">Putative periplasmic protease</fullName>
    </submittedName>
</protein>
<comment type="similarity">
    <text evidence="2">Belongs to the peptidase S49 family.</text>
</comment>
<feature type="transmembrane region" description="Helical" evidence="11">
    <location>
        <begin position="6"/>
        <end position="33"/>
    </location>
</feature>
<evidence type="ECO:0000313" key="15">
    <source>
        <dbReference type="Proteomes" id="UP000012040"/>
    </source>
</evidence>
<proteinExistence type="inferred from homology"/>
<accession>M4VAW8</accession>